<keyword evidence="5 10" id="KW-0067">ATP-binding</keyword>
<gene>
    <name evidence="13" type="ORF">FRD01_00940</name>
</gene>
<evidence type="ECO:0000256" key="8">
    <source>
        <dbReference type="ARBA" id="ARBA00034808"/>
    </source>
</evidence>
<protein>
    <recommendedName>
        <fullName evidence="8">DNA 3'-5' helicase</fullName>
        <ecNumber evidence="8">5.6.2.4</ecNumber>
    </recommendedName>
</protein>
<dbReference type="InterPro" id="IPR014017">
    <property type="entry name" value="DNA_helicase_UvrD-like_C"/>
</dbReference>
<evidence type="ECO:0000256" key="4">
    <source>
        <dbReference type="ARBA" id="ARBA00022806"/>
    </source>
</evidence>
<dbReference type="InterPro" id="IPR000212">
    <property type="entry name" value="DNA_helicase_UvrD/REP"/>
</dbReference>
<organism evidence="13 14">
    <name type="scientific">Microvenator marinus</name>
    <dbReference type="NCBI Taxonomy" id="2600177"/>
    <lineage>
        <taxon>Bacteria</taxon>
        <taxon>Deltaproteobacteria</taxon>
        <taxon>Bradymonadales</taxon>
        <taxon>Microvenatoraceae</taxon>
        <taxon>Microvenator</taxon>
    </lineage>
</organism>
<reference evidence="13 14" key="1">
    <citation type="submission" date="2019-08" db="EMBL/GenBank/DDBJ databases">
        <authorList>
            <person name="Liang Q."/>
        </authorList>
    </citation>
    <scope>NUCLEOTIDE SEQUENCE [LARGE SCALE GENOMIC DNA]</scope>
    <source>
        <strain evidence="13 14">V1718</strain>
    </source>
</reference>
<evidence type="ECO:0000256" key="5">
    <source>
        <dbReference type="ARBA" id="ARBA00022840"/>
    </source>
</evidence>
<keyword evidence="6" id="KW-0413">Isomerase</keyword>
<dbReference type="EC" id="5.6.2.4" evidence="8"/>
<dbReference type="Gene3D" id="3.40.50.300">
    <property type="entry name" value="P-loop containing nucleotide triphosphate hydrolases"/>
    <property type="match status" value="2"/>
</dbReference>
<keyword evidence="14" id="KW-1185">Reference proteome</keyword>
<dbReference type="PROSITE" id="PS51198">
    <property type="entry name" value="UVRD_HELICASE_ATP_BIND"/>
    <property type="match status" value="1"/>
</dbReference>
<evidence type="ECO:0000256" key="1">
    <source>
        <dbReference type="ARBA" id="ARBA00009922"/>
    </source>
</evidence>
<comment type="catalytic activity">
    <reaction evidence="9">
        <text>ATP + H2O = ADP + phosphate + H(+)</text>
        <dbReference type="Rhea" id="RHEA:13065"/>
        <dbReference type="ChEBI" id="CHEBI:15377"/>
        <dbReference type="ChEBI" id="CHEBI:15378"/>
        <dbReference type="ChEBI" id="CHEBI:30616"/>
        <dbReference type="ChEBI" id="CHEBI:43474"/>
        <dbReference type="ChEBI" id="CHEBI:456216"/>
        <dbReference type="EC" id="5.6.2.4"/>
    </reaction>
</comment>
<evidence type="ECO:0000256" key="3">
    <source>
        <dbReference type="ARBA" id="ARBA00022801"/>
    </source>
</evidence>
<dbReference type="CDD" id="cd17932">
    <property type="entry name" value="DEXQc_UvrD"/>
    <property type="match status" value="1"/>
</dbReference>
<evidence type="ECO:0000259" key="11">
    <source>
        <dbReference type="PROSITE" id="PS51198"/>
    </source>
</evidence>
<dbReference type="Proteomes" id="UP000321595">
    <property type="component" value="Chromosome"/>
</dbReference>
<dbReference type="GO" id="GO:0005829">
    <property type="term" value="C:cytosol"/>
    <property type="evidence" value="ECO:0007669"/>
    <property type="project" value="TreeGrafter"/>
</dbReference>
<dbReference type="Gene3D" id="1.10.486.10">
    <property type="entry name" value="PCRA, domain 4"/>
    <property type="match status" value="1"/>
</dbReference>
<comment type="catalytic activity">
    <reaction evidence="7">
        <text>Couples ATP hydrolysis with the unwinding of duplex DNA by translocating in the 3'-5' direction.</text>
        <dbReference type="EC" id="5.6.2.4"/>
    </reaction>
</comment>
<dbReference type="OrthoDB" id="9810135at2"/>
<name>A0A5B8XL67_9DELT</name>
<dbReference type="SUPFAM" id="SSF52540">
    <property type="entry name" value="P-loop containing nucleoside triphosphate hydrolases"/>
    <property type="match status" value="1"/>
</dbReference>
<proteinExistence type="inferred from homology"/>
<dbReference type="GO" id="GO:0043138">
    <property type="term" value="F:3'-5' DNA helicase activity"/>
    <property type="evidence" value="ECO:0007669"/>
    <property type="project" value="UniProtKB-EC"/>
</dbReference>
<comment type="similarity">
    <text evidence="1">Belongs to the helicase family. UvrD subfamily.</text>
</comment>
<dbReference type="GO" id="GO:0000725">
    <property type="term" value="P:recombinational repair"/>
    <property type="evidence" value="ECO:0007669"/>
    <property type="project" value="TreeGrafter"/>
</dbReference>
<dbReference type="PANTHER" id="PTHR11070:SF3">
    <property type="entry name" value="DNA 3'-5' HELICASE"/>
    <property type="match status" value="1"/>
</dbReference>
<feature type="domain" description="UvrD-like helicase C-terminal" evidence="12">
    <location>
        <begin position="306"/>
        <end position="577"/>
    </location>
</feature>
<dbReference type="PANTHER" id="PTHR11070">
    <property type="entry name" value="UVRD / RECB / PCRA DNA HELICASE FAMILY MEMBER"/>
    <property type="match status" value="1"/>
</dbReference>
<feature type="binding site" evidence="10">
    <location>
        <begin position="42"/>
        <end position="49"/>
    </location>
    <ligand>
        <name>ATP</name>
        <dbReference type="ChEBI" id="CHEBI:30616"/>
    </ligand>
</feature>
<keyword evidence="3 10" id="KW-0378">Hydrolase</keyword>
<dbReference type="PROSITE" id="PS51217">
    <property type="entry name" value="UVRD_HELICASE_CTER"/>
    <property type="match status" value="1"/>
</dbReference>
<keyword evidence="2 10" id="KW-0547">Nucleotide-binding</keyword>
<evidence type="ECO:0000259" key="12">
    <source>
        <dbReference type="PROSITE" id="PS51217"/>
    </source>
</evidence>
<dbReference type="GO" id="GO:0016887">
    <property type="term" value="F:ATP hydrolysis activity"/>
    <property type="evidence" value="ECO:0007669"/>
    <property type="project" value="RHEA"/>
</dbReference>
<evidence type="ECO:0000256" key="10">
    <source>
        <dbReference type="PROSITE-ProRule" id="PRU00560"/>
    </source>
</evidence>
<feature type="domain" description="UvrD-like helicase ATP-binding" evidence="11">
    <location>
        <begin position="21"/>
        <end position="305"/>
    </location>
</feature>
<accession>A0A5B8XL67</accession>
<evidence type="ECO:0000256" key="2">
    <source>
        <dbReference type="ARBA" id="ARBA00022741"/>
    </source>
</evidence>
<evidence type="ECO:0000256" key="9">
    <source>
        <dbReference type="ARBA" id="ARBA00048988"/>
    </source>
</evidence>
<dbReference type="KEGG" id="bbae:FRD01_00940"/>
<evidence type="ECO:0000313" key="13">
    <source>
        <dbReference type="EMBL" id="QED25851.1"/>
    </source>
</evidence>
<dbReference type="EMBL" id="CP042467">
    <property type="protein sequence ID" value="QED25851.1"/>
    <property type="molecule type" value="Genomic_DNA"/>
</dbReference>
<dbReference type="Pfam" id="PF13361">
    <property type="entry name" value="UvrD_C"/>
    <property type="match status" value="1"/>
</dbReference>
<dbReference type="Pfam" id="PF00580">
    <property type="entry name" value="UvrD-helicase"/>
    <property type="match status" value="1"/>
</dbReference>
<sequence>MKKYTLKSQKPQPTKDWALSDQLNEEQLAVVTASSGPNLVIAGAGSGKTHTLTYRVAWLIHKGVDPSKILLLTFTNKAARNMTDRVAGLVSHDAKRIWSGTYHSIGNRILRRYAAKIGLPSNFNIIDSEDAASLMDLCVAEAVDDIYVKRIPRGSVLVKILSLCINTQTPVPDLISHKFEHFKGMADTFRSIFALFQTRKLEMGLVDYDDLLLHWKRLLTDFVDVREALQSEFEHILVDEYQDTNLIQGEIIDLMSAKHRNLMVVGDDSQAIYGFRGAEYRNILEFGLRYPECRHFRLELNYRSTPQILELANRSIAFNQNQYPKTLRAHRPSGEKPAKLRVRDVYQQADFVAQRILELADEGISLDEIAVLYRAHHHAMELQVELTRRGIPYVVRSGIRFFEQAHIKDVLAYLRLLHNPKDELSFIRLAKHFQGVGNKRADQIWKLALNKPDPLRAIASDELLHALPTRVRRSWAHAAALFKELIGSRLTATPDSLVEKVIKGPYDDYLQKSFGDDYKSRAQDLEQLVNFAAQFEDIDRFLGEITLLSSMSGQDILVGGEVPDEKVTLTSIHQAKGLEWHACFVLWLSDGHFPSTNSVDTLEGEEEERRLFYVAATRAKEELYLSHVFTHRTRDNRAVVLRESIFLEELADSPDESQHPFETWILEEV</sequence>
<dbReference type="InterPro" id="IPR027417">
    <property type="entry name" value="P-loop_NTPase"/>
</dbReference>
<dbReference type="GO" id="GO:0005524">
    <property type="term" value="F:ATP binding"/>
    <property type="evidence" value="ECO:0007669"/>
    <property type="project" value="UniProtKB-UniRule"/>
</dbReference>
<dbReference type="InterPro" id="IPR014016">
    <property type="entry name" value="UvrD-like_ATP-bd"/>
</dbReference>
<dbReference type="GO" id="GO:0003677">
    <property type="term" value="F:DNA binding"/>
    <property type="evidence" value="ECO:0007669"/>
    <property type="project" value="InterPro"/>
</dbReference>
<dbReference type="RefSeq" id="WP_146956783.1">
    <property type="nucleotide sequence ID" value="NZ_CP042467.1"/>
</dbReference>
<dbReference type="Gene3D" id="1.10.10.160">
    <property type="match status" value="1"/>
</dbReference>
<keyword evidence="4 10" id="KW-0347">Helicase</keyword>
<dbReference type="InterPro" id="IPR013986">
    <property type="entry name" value="DExx_box_DNA_helicase_dom_sf"/>
</dbReference>
<evidence type="ECO:0000313" key="14">
    <source>
        <dbReference type="Proteomes" id="UP000321595"/>
    </source>
</evidence>
<dbReference type="AlphaFoldDB" id="A0A5B8XL67"/>
<evidence type="ECO:0000256" key="7">
    <source>
        <dbReference type="ARBA" id="ARBA00034617"/>
    </source>
</evidence>
<evidence type="ECO:0000256" key="6">
    <source>
        <dbReference type="ARBA" id="ARBA00023235"/>
    </source>
</evidence>